<sequence length="189" mass="22684">MALVKCPICSQREHKENMIQEDKRYYHVEYCHERWKRDKEATRIENQQWDDLYQYIIKLHDIIVLPTGNITRLKDLRAGFEFKDGQRVRKWNTGPTFELMLEAYLLAEDSIRWCIANKLDGSRDTRAINYGVSIMIDKLNEAFARKKRREQHTEQFERTKISSEDKNISNEILKNKHNKIDEMDISSFL</sequence>
<dbReference type="RefSeq" id="WP_087916611.1">
    <property type="nucleotide sequence ID" value="NZ_CP021780.1"/>
</dbReference>
<dbReference type="OrthoDB" id="2598738at2"/>
<dbReference type="EMBL" id="CP021780">
    <property type="protein sequence ID" value="ASA22613.1"/>
    <property type="molecule type" value="Genomic_DNA"/>
</dbReference>
<dbReference type="Proteomes" id="UP000249890">
    <property type="component" value="Chromosome"/>
</dbReference>
<dbReference type="AlphaFoldDB" id="A0A2Z2KH93"/>
<gene>
    <name evidence="1" type="ORF">B9T62_18575</name>
</gene>
<organism evidence="1 2">
    <name type="scientific">Paenibacillus donghaensis</name>
    <dbReference type="NCBI Taxonomy" id="414771"/>
    <lineage>
        <taxon>Bacteria</taxon>
        <taxon>Bacillati</taxon>
        <taxon>Bacillota</taxon>
        <taxon>Bacilli</taxon>
        <taxon>Bacillales</taxon>
        <taxon>Paenibacillaceae</taxon>
        <taxon>Paenibacillus</taxon>
    </lineage>
</organism>
<dbReference type="KEGG" id="pdh:B9T62_18575"/>
<evidence type="ECO:0000313" key="2">
    <source>
        <dbReference type="Proteomes" id="UP000249890"/>
    </source>
</evidence>
<proteinExistence type="predicted"/>
<accession>A0A2Z2KH93</accession>
<evidence type="ECO:0000313" key="1">
    <source>
        <dbReference type="EMBL" id="ASA22613.1"/>
    </source>
</evidence>
<keyword evidence="2" id="KW-1185">Reference proteome</keyword>
<reference evidence="1 2" key="1">
    <citation type="submission" date="2017-06" db="EMBL/GenBank/DDBJ databases">
        <title>Complete genome sequence of Paenibacillus donghaensis KCTC 13049T isolated from East Sea sediment, South Korea.</title>
        <authorList>
            <person name="Jung B.K."/>
            <person name="Hong S.-J."/>
            <person name="Shin J.-H."/>
        </authorList>
    </citation>
    <scope>NUCLEOTIDE SEQUENCE [LARGE SCALE GENOMIC DNA]</scope>
    <source>
        <strain evidence="1 2">KCTC 13049</strain>
    </source>
</reference>
<protein>
    <submittedName>
        <fullName evidence="1">Uncharacterized protein</fullName>
    </submittedName>
</protein>
<name>A0A2Z2KH93_9BACL</name>